<sequence>MFQLQIKTLRTISKQLKPQSSRIPLVLGLIKNETNKLIPISTYKRYNIHYNKPQIDQKRWISNTLISRFSQPPRFNRGPPSTYGVFLNMIPDSFKAFAVVAGVTSLVFFVALPMLIIIMPPLIIGGFVVGRWYSSKRSRDMKLRWNALSKTNLVYNGWEFDKPKLESFVTNRIVHAFEIDENNIIEQLNLDRSPQSYHTFQSRLKLTELESIDLDYRYSSDINIPKEKITVLSFGLIDQDNYSRFNRIGVVIVSLKPKYLKSFLEIDGNNQHDVVIEIQPLLKFKQGVLIDTKLEFYENDTVFEAKVKSRKSL</sequence>
<reference evidence="2" key="1">
    <citation type="journal article" date="2021" name="Open Biol.">
        <title>Shared evolutionary footprints suggest mitochondrial oxidative damage underlies multiple complex I losses in fungi.</title>
        <authorList>
            <person name="Schikora-Tamarit M.A."/>
            <person name="Marcet-Houben M."/>
            <person name="Nosek J."/>
            <person name="Gabaldon T."/>
        </authorList>
    </citation>
    <scope>NUCLEOTIDE SEQUENCE</scope>
    <source>
        <strain evidence="2">CBS6341</strain>
    </source>
</reference>
<accession>A0A9P8PQM5</accession>
<dbReference type="OrthoDB" id="3979781at2759"/>
<evidence type="ECO:0000313" key="3">
    <source>
        <dbReference type="Proteomes" id="UP000769528"/>
    </source>
</evidence>
<proteinExistence type="predicted"/>
<evidence type="ECO:0000313" key="2">
    <source>
        <dbReference type="EMBL" id="KAH3675554.1"/>
    </source>
</evidence>
<protein>
    <submittedName>
        <fullName evidence="2">Uncharacterized protein</fullName>
    </submittedName>
</protein>
<gene>
    <name evidence="2" type="ORF">WICMUC_002643</name>
</gene>
<organism evidence="2 3">
    <name type="scientific">Wickerhamomyces mucosus</name>
    <dbReference type="NCBI Taxonomy" id="1378264"/>
    <lineage>
        <taxon>Eukaryota</taxon>
        <taxon>Fungi</taxon>
        <taxon>Dikarya</taxon>
        <taxon>Ascomycota</taxon>
        <taxon>Saccharomycotina</taxon>
        <taxon>Saccharomycetes</taxon>
        <taxon>Phaffomycetales</taxon>
        <taxon>Wickerhamomycetaceae</taxon>
        <taxon>Wickerhamomyces</taxon>
    </lineage>
</organism>
<reference evidence="2" key="2">
    <citation type="submission" date="2021-01" db="EMBL/GenBank/DDBJ databases">
        <authorList>
            <person name="Schikora-Tamarit M.A."/>
        </authorList>
    </citation>
    <scope>NUCLEOTIDE SEQUENCE</scope>
    <source>
        <strain evidence="2">CBS6341</strain>
    </source>
</reference>
<comment type="caution">
    <text evidence="2">The sequence shown here is derived from an EMBL/GenBank/DDBJ whole genome shotgun (WGS) entry which is preliminary data.</text>
</comment>
<keyword evidence="1" id="KW-0812">Transmembrane</keyword>
<name>A0A9P8PQM5_9ASCO</name>
<dbReference type="AlphaFoldDB" id="A0A9P8PQM5"/>
<keyword evidence="1" id="KW-0472">Membrane</keyword>
<evidence type="ECO:0000256" key="1">
    <source>
        <dbReference type="SAM" id="Phobius"/>
    </source>
</evidence>
<dbReference type="Proteomes" id="UP000769528">
    <property type="component" value="Unassembled WGS sequence"/>
</dbReference>
<keyword evidence="1" id="KW-1133">Transmembrane helix</keyword>
<feature type="transmembrane region" description="Helical" evidence="1">
    <location>
        <begin position="96"/>
        <end position="129"/>
    </location>
</feature>
<keyword evidence="3" id="KW-1185">Reference proteome</keyword>
<dbReference type="EMBL" id="JAEUBF010000753">
    <property type="protein sequence ID" value="KAH3675554.1"/>
    <property type="molecule type" value="Genomic_DNA"/>
</dbReference>